<dbReference type="EMBL" id="FUWV01000001">
    <property type="protein sequence ID" value="SJZ34312.1"/>
    <property type="molecule type" value="Genomic_DNA"/>
</dbReference>
<dbReference type="Gene3D" id="3.20.20.140">
    <property type="entry name" value="Metal-dependent hydrolases"/>
    <property type="match status" value="1"/>
</dbReference>
<gene>
    <name evidence="2" type="ORF">SAMN02745973_00144</name>
</gene>
<accession>A0A1T4JVP3</accession>
<dbReference type="PANTHER" id="PTHR42924">
    <property type="entry name" value="EXONUCLEASE"/>
    <property type="match status" value="1"/>
</dbReference>
<dbReference type="InterPro" id="IPR052018">
    <property type="entry name" value="PHP_domain"/>
</dbReference>
<dbReference type="GO" id="GO:0035312">
    <property type="term" value="F:5'-3' DNA exonuclease activity"/>
    <property type="evidence" value="ECO:0007669"/>
    <property type="project" value="TreeGrafter"/>
</dbReference>
<keyword evidence="3" id="KW-1185">Reference proteome</keyword>
<dbReference type="PANTHER" id="PTHR42924:SF3">
    <property type="entry name" value="POLYMERASE_HISTIDINOL PHOSPHATASE N-TERMINAL DOMAIN-CONTAINING PROTEIN"/>
    <property type="match status" value="1"/>
</dbReference>
<dbReference type="InterPro" id="IPR003141">
    <property type="entry name" value="Pol/His_phosphatase_N"/>
</dbReference>
<evidence type="ECO:0000259" key="1">
    <source>
        <dbReference type="SMART" id="SM00481"/>
    </source>
</evidence>
<organism evidence="2 3">
    <name type="scientific">Garciella nitratireducens DSM 15102</name>
    <dbReference type="NCBI Taxonomy" id="1121911"/>
    <lineage>
        <taxon>Bacteria</taxon>
        <taxon>Bacillati</taxon>
        <taxon>Bacillota</taxon>
        <taxon>Clostridia</taxon>
        <taxon>Eubacteriales</taxon>
        <taxon>Eubacteriaceae</taxon>
        <taxon>Garciella</taxon>
    </lineage>
</organism>
<dbReference type="Proteomes" id="UP000196365">
    <property type="component" value="Unassembled WGS sequence"/>
</dbReference>
<dbReference type="InterPro" id="IPR004013">
    <property type="entry name" value="PHP_dom"/>
</dbReference>
<proteinExistence type="predicted"/>
<dbReference type="RefSeq" id="WP_087677595.1">
    <property type="nucleotide sequence ID" value="NZ_FUWV01000001.1"/>
</dbReference>
<evidence type="ECO:0000313" key="3">
    <source>
        <dbReference type="Proteomes" id="UP000196365"/>
    </source>
</evidence>
<dbReference type="CDD" id="cd07438">
    <property type="entry name" value="PHP_HisPPase_AMP"/>
    <property type="match status" value="1"/>
</dbReference>
<dbReference type="Gene3D" id="1.10.150.650">
    <property type="match status" value="1"/>
</dbReference>
<dbReference type="SUPFAM" id="SSF89550">
    <property type="entry name" value="PHP domain-like"/>
    <property type="match status" value="1"/>
</dbReference>
<sequence length="280" mass="32161">MAFIDLHIHTTASDGIFTPKEIIHWAYKKNLKAIAITDHDTIDGLEEALEEGKKYNIEVIPGIEISTNYNNLEIHILGYYIDYEDLSLHKWLSQIRISRYIRAKKIIEKLNNLGFKITMDEIINIVGTGTIGRPHIAKALINHNYVKDKKEAFEKYLGKGKPAFVERYKITPIEAIKNILHHKGVPVLAHPGLINNNDFIFIIEYLINNGLQGLEVFHPKHNYDVEKKYYNIAKKYNLLITGGTDYHGDLINGKPILGNLNINEKYLKPLKLRKRINIGV</sequence>
<dbReference type="InterPro" id="IPR016195">
    <property type="entry name" value="Pol/histidinol_Pase-like"/>
</dbReference>
<evidence type="ECO:0000313" key="2">
    <source>
        <dbReference type="EMBL" id="SJZ34312.1"/>
    </source>
</evidence>
<feature type="domain" description="Polymerase/histidinol phosphatase N-terminal" evidence="1">
    <location>
        <begin position="4"/>
        <end position="69"/>
    </location>
</feature>
<protein>
    <recommendedName>
        <fullName evidence="1">Polymerase/histidinol phosphatase N-terminal domain-containing protein</fullName>
    </recommendedName>
</protein>
<dbReference type="GO" id="GO:0004534">
    <property type="term" value="F:5'-3' RNA exonuclease activity"/>
    <property type="evidence" value="ECO:0007669"/>
    <property type="project" value="TreeGrafter"/>
</dbReference>
<reference evidence="2 3" key="1">
    <citation type="submission" date="2017-02" db="EMBL/GenBank/DDBJ databases">
        <authorList>
            <person name="Peterson S.W."/>
        </authorList>
    </citation>
    <scope>NUCLEOTIDE SEQUENCE [LARGE SCALE GENOMIC DNA]</scope>
    <source>
        <strain evidence="2 3">DSM 15102</strain>
    </source>
</reference>
<name>A0A1T4JVP3_9FIRM</name>
<dbReference type="SMART" id="SM00481">
    <property type="entry name" value="POLIIIAc"/>
    <property type="match status" value="1"/>
</dbReference>
<dbReference type="OrthoDB" id="9804333at2"/>
<dbReference type="AlphaFoldDB" id="A0A1T4JVP3"/>
<dbReference type="Pfam" id="PF02811">
    <property type="entry name" value="PHP"/>
    <property type="match status" value="1"/>
</dbReference>